<dbReference type="GO" id="GO:0045893">
    <property type="term" value="P:positive regulation of DNA-templated transcription"/>
    <property type="evidence" value="ECO:0007669"/>
    <property type="project" value="TreeGrafter"/>
</dbReference>
<evidence type="ECO:0000256" key="7">
    <source>
        <dbReference type="ARBA" id="ARBA00023132"/>
    </source>
</evidence>
<accession>A0A564YLM6</accession>
<dbReference type="GO" id="GO:0006606">
    <property type="term" value="P:protein import into nucleus"/>
    <property type="evidence" value="ECO:0007669"/>
    <property type="project" value="TreeGrafter"/>
</dbReference>
<keyword evidence="7 9" id="KW-0906">Nuclear pore complex</keyword>
<evidence type="ECO:0000256" key="6">
    <source>
        <dbReference type="ARBA" id="ARBA00023010"/>
    </source>
</evidence>
<keyword evidence="11" id="KW-1185">Reference proteome</keyword>
<keyword evidence="3 9" id="KW-0813">Transport</keyword>
<dbReference type="GO" id="GO:0017056">
    <property type="term" value="F:structural constituent of nuclear pore"/>
    <property type="evidence" value="ECO:0007669"/>
    <property type="project" value="TreeGrafter"/>
</dbReference>
<keyword evidence="6 9" id="KW-0811">Translocation</keyword>
<evidence type="ECO:0000313" key="10">
    <source>
        <dbReference type="EMBL" id="VUZ47618.1"/>
    </source>
</evidence>
<comment type="similarity">
    <text evidence="2 9">Belongs to the nucleoporin Nup85 family.</text>
</comment>
<evidence type="ECO:0000313" key="11">
    <source>
        <dbReference type="Proteomes" id="UP000321570"/>
    </source>
</evidence>
<dbReference type="Proteomes" id="UP000321570">
    <property type="component" value="Unassembled WGS sequence"/>
</dbReference>
<sequence length="766" mass="85697">MSEDCVVDIRAPLNFVWSSSQKITVFQKAKSCTKPVLYELQSFASAKKNVFIQRLIRASYDIFRVLQECNVSVDLFRLSHQFRAILAMCYQEIYEYLENCKNLSSERRVSIAADGDLVKTCELLWHLSEVVLLQSLSPGKLTNALCEWYFVQSQEASMVARSFLDKHSSCSGPLRFNNESEQLFWTTILTLTTQGQPVEVSALLMSHSKANTSLFRDVRQLLAAMPQDGSNSADPLWQKSTSVEKAWQHWQSACNLRLVEETRNRTASGDISSVYLTLILSILAGRQDCWSDIRVAEACGTWYFQFVGWLFYTNHFVDALSLSTMLEQFTAKFNVDLNGNLDGHSFAAIIDKVIQHIFAKDILSVVFALSEKFNNWWMVAHFSNLVKHLLPDFFAGMDSTLAGSTRQYELKMEGPDNPKFIELDEIIATKGTVISGSFWKLKPYGIDERSRPIRLASVIPDFFLMRYAESLAADPSLLSIAIGYLDYCTTLRSTARAVQASFLQHIKPTTTRLTNELIQLARKYKLPEVVDEISLTKCRASLPPFGTPINAVSACTALGWAIIARDVPLIAHIITRTMSHSMSAASNDTEAWNAVKEVARIVTCLFEDRASTTQKTSQSWLAPLISSPEFAFISRYAELQSLLQAGDDDEGIIYTTLDLLSTGDISGGFNVPAKFKYHLLRQLKPHLNPATMKGEYIKTLGAIVAELKAKMSLPGKMDEEAQNLLMSLSALVVQAKALNTMNACAQTEYTDQPMAGDYAFSEDGLV</sequence>
<keyword evidence="4 9" id="KW-0509">mRNA transport</keyword>
<evidence type="ECO:0000256" key="9">
    <source>
        <dbReference type="RuleBase" id="RU365073"/>
    </source>
</evidence>
<organism evidence="10 11">
    <name type="scientific">Hymenolepis diminuta</name>
    <name type="common">Rat tapeworm</name>
    <dbReference type="NCBI Taxonomy" id="6216"/>
    <lineage>
        <taxon>Eukaryota</taxon>
        <taxon>Metazoa</taxon>
        <taxon>Spiralia</taxon>
        <taxon>Lophotrochozoa</taxon>
        <taxon>Platyhelminthes</taxon>
        <taxon>Cestoda</taxon>
        <taxon>Eucestoda</taxon>
        <taxon>Cyclophyllidea</taxon>
        <taxon>Hymenolepididae</taxon>
        <taxon>Hymenolepis</taxon>
    </lineage>
</organism>
<evidence type="ECO:0000256" key="8">
    <source>
        <dbReference type="ARBA" id="ARBA00023242"/>
    </source>
</evidence>
<dbReference type="GO" id="GO:0031080">
    <property type="term" value="C:nuclear pore outer ring"/>
    <property type="evidence" value="ECO:0007669"/>
    <property type="project" value="TreeGrafter"/>
</dbReference>
<evidence type="ECO:0000256" key="1">
    <source>
        <dbReference type="ARBA" id="ARBA00004567"/>
    </source>
</evidence>
<dbReference type="AlphaFoldDB" id="A0A564YLM6"/>
<name>A0A564YLM6_HYMDI</name>
<evidence type="ECO:0000256" key="4">
    <source>
        <dbReference type="ARBA" id="ARBA00022816"/>
    </source>
</evidence>
<comment type="subcellular location">
    <subcellularLocation>
        <location evidence="1 9">Nucleus</location>
        <location evidence="1 9">Nuclear pore complex</location>
    </subcellularLocation>
</comment>
<keyword evidence="9" id="KW-0472">Membrane</keyword>
<comment type="function">
    <text evidence="9">Functions as a component of the nuclear pore complex (NPC).</text>
</comment>
<dbReference type="EMBL" id="CABIJS010000255">
    <property type="protein sequence ID" value="VUZ47618.1"/>
    <property type="molecule type" value="Genomic_DNA"/>
</dbReference>
<evidence type="ECO:0000256" key="3">
    <source>
        <dbReference type="ARBA" id="ARBA00022448"/>
    </source>
</evidence>
<dbReference type="PANTHER" id="PTHR13373:SF21">
    <property type="entry name" value="NUCLEAR PORE COMPLEX PROTEIN NUP85"/>
    <property type="match status" value="1"/>
</dbReference>
<dbReference type="GO" id="GO:0031965">
    <property type="term" value="C:nuclear membrane"/>
    <property type="evidence" value="ECO:0007669"/>
    <property type="project" value="UniProtKB-UniRule"/>
</dbReference>
<dbReference type="InterPro" id="IPR011502">
    <property type="entry name" value="Nucleoporin_Nup85"/>
</dbReference>
<reference evidence="10 11" key="1">
    <citation type="submission" date="2019-07" db="EMBL/GenBank/DDBJ databases">
        <authorList>
            <person name="Jastrzebski P J."/>
            <person name="Paukszto L."/>
            <person name="Jastrzebski P J."/>
        </authorList>
    </citation>
    <scope>NUCLEOTIDE SEQUENCE [LARGE SCALE GENOMIC DNA]</scope>
    <source>
        <strain evidence="10 11">WMS-il1</strain>
    </source>
</reference>
<gene>
    <name evidence="10" type="ORF">WMSIL1_LOCUS7167</name>
</gene>
<evidence type="ECO:0000256" key="2">
    <source>
        <dbReference type="ARBA" id="ARBA00005573"/>
    </source>
</evidence>
<dbReference type="PANTHER" id="PTHR13373">
    <property type="entry name" value="FROUNT PROTEIN-RELATED"/>
    <property type="match status" value="1"/>
</dbReference>
<dbReference type="Pfam" id="PF07575">
    <property type="entry name" value="Nucleopor_Nup85"/>
    <property type="match status" value="1"/>
</dbReference>
<evidence type="ECO:0000256" key="5">
    <source>
        <dbReference type="ARBA" id="ARBA00022927"/>
    </source>
</evidence>
<keyword evidence="8 9" id="KW-0539">Nucleus</keyword>
<proteinExistence type="inferred from homology"/>
<protein>
    <recommendedName>
        <fullName evidence="9">Nuclear pore complex protein Nup85</fullName>
    </recommendedName>
</protein>
<dbReference type="GO" id="GO:0006406">
    <property type="term" value="P:mRNA export from nucleus"/>
    <property type="evidence" value="ECO:0007669"/>
    <property type="project" value="TreeGrafter"/>
</dbReference>
<comment type="subunit">
    <text evidence="9">Component of the nuclear pore complex (NPC).</text>
</comment>
<keyword evidence="5 9" id="KW-0653">Protein transport</keyword>